<gene>
    <name evidence="2" type="ORF">OLC1_LOCUS23343</name>
</gene>
<dbReference type="AlphaFoldDB" id="A0AAV1EC62"/>
<dbReference type="GO" id="GO:0003676">
    <property type="term" value="F:nucleic acid binding"/>
    <property type="evidence" value="ECO:0007669"/>
    <property type="project" value="InterPro"/>
</dbReference>
<reference evidence="2" key="1">
    <citation type="submission" date="2023-03" db="EMBL/GenBank/DDBJ databases">
        <authorList>
            <person name="Julca I."/>
        </authorList>
    </citation>
    <scope>NUCLEOTIDE SEQUENCE</scope>
</reference>
<organism evidence="2 3">
    <name type="scientific">Oldenlandia corymbosa var. corymbosa</name>
    <dbReference type="NCBI Taxonomy" id="529605"/>
    <lineage>
        <taxon>Eukaryota</taxon>
        <taxon>Viridiplantae</taxon>
        <taxon>Streptophyta</taxon>
        <taxon>Embryophyta</taxon>
        <taxon>Tracheophyta</taxon>
        <taxon>Spermatophyta</taxon>
        <taxon>Magnoliopsida</taxon>
        <taxon>eudicotyledons</taxon>
        <taxon>Gunneridae</taxon>
        <taxon>Pentapetalae</taxon>
        <taxon>asterids</taxon>
        <taxon>lamiids</taxon>
        <taxon>Gentianales</taxon>
        <taxon>Rubiaceae</taxon>
        <taxon>Rubioideae</taxon>
        <taxon>Spermacoceae</taxon>
        <taxon>Hedyotis-Oldenlandia complex</taxon>
        <taxon>Oldenlandia</taxon>
    </lineage>
</organism>
<dbReference type="Proteomes" id="UP001161247">
    <property type="component" value="Chromosome 9"/>
</dbReference>
<keyword evidence="3" id="KW-1185">Reference proteome</keyword>
<name>A0AAV1EC62_OLDCO</name>
<feature type="region of interest" description="Disordered" evidence="1">
    <location>
        <begin position="155"/>
        <end position="175"/>
    </location>
</feature>
<dbReference type="GO" id="GO:0008270">
    <property type="term" value="F:zinc ion binding"/>
    <property type="evidence" value="ECO:0007669"/>
    <property type="project" value="InterPro"/>
</dbReference>
<protein>
    <submittedName>
        <fullName evidence="2">OLC1v1018600C1</fullName>
    </submittedName>
</protein>
<evidence type="ECO:0000256" key="1">
    <source>
        <dbReference type="SAM" id="MobiDB-lite"/>
    </source>
</evidence>
<sequence>MIFRNESAMALRNTLTSRKLRMKNLPQYCTECKKVGHRLKDCRHADEKTKAYSSGLTVQEKENILIDIENKNPITISNSSAKRNVSKEQLSALLENSKSEEPVSMDGKMKSHKRILIKDNGQKQPVAEIPQVKLPDRFAALENLQDDSVLEAGHNDEVEVLDSQTERTEKDDEIDSETEMVYADNPLEEERVAIAISEAAHDDLGIGMKSATEDHH</sequence>
<dbReference type="EMBL" id="OX459126">
    <property type="protein sequence ID" value="CAI9117251.1"/>
    <property type="molecule type" value="Genomic_DNA"/>
</dbReference>
<evidence type="ECO:0000313" key="2">
    <source>
        <dbReference type="EMBL" id="CAI9117251.1"/>
    </source>
</evidence>
<accession>A0AAV1EC62</accession>
<proteinExistence type="predicted"/>
<dbReference type="SUPFAM" id="SSF57756">
    <property type="entry name" value="Retrovirus zinc finger-like domains"/>
    <property type="match status" value="1"/>
</dbReference>
<dbReference type="InterPro" id="IPR036875">
    <property type="entry name" value="Znf_CCHC_sf"/>
</dbReference>
<evidence type="ECO:0000313" key="3">
    <source>
        <dbReference type="Proteomes" id="UP001161247"/>
    </source>
</evidence>